<keyword evidence="1" id="KW-0805">Transcription regulation</keyword>
<dbReference type="Gene3D" id="1.10.10.60">
    <property type="entry name" value="Homeodomain-like"/>
    <property type="match status" value="1"/>
</dbReference>
<dbReference type="SMART" id="SM00342">
    <property type="entry name" value="HTH_ARAC"/>
    <property type="match status" value="1"/>
</dbReference>
<keyword evidence="6" id="KW-1185">Reference proteome</keyword>
<comment type="caution">
    <text evidence="5">The sequence shown here is derived from an EMBL/GenBank/DDBJ whole genome shotgun (WGS) entry which is preliminary data.</text>
</comment>
<dbReference type="PANTHER" id="PTHR46796">
    <property type="entry name" value="HTH-TYPE TRANSCRIPTIONAL ACTIVATOR RHAS-RELATED"/>
    <property type="match status" value="1"/>
</dbReference>
<name>A0A939PJK8_9ACTN</name>
<dbReference type="GO" id="GO:0003700">
    <property type="term" value="F:DNA-binding transcription factor activity"/>
    <property type="evidence" value="ECO:0007669"/>
    <property type="project" value="InterPro"/>
</dbReference>
<gene>
    <name evidence="5" type="ORF">J4573_42590</name>
</gene>
<dbReference type="InterPro" id="IPR018062">
    <property type="entry name" value="HTH_AraC-typ_CS"/>
</dbReference>
<evidence type="ECO:0000313" key="6">
    <source>
        <dbReference type="Proteomes" id="UP000669179"/>
    </source>
</evidence>
<dbReference type="InterPro" id="IPR009057">
    <property type="entry name" value="Homeodomain-like_sf"/>
</dbReference>
<dbReference type="EMBL" id="JAGEOJ010000022">
    <property type="protein sequence ID" value="MBO2453840.1"/>
    <property type="molecule type" value="Genomic_DNA"/>
</dbReference>
<dbReference type="PROSITE" id="PS00041">
    <property type="entry name" value="HTH_ARAC_FAMILY_1"/>
    <property type="match status" value="1"/>
</dbReference>
<feature type="domain" description="HTH araC/xylS-type" evidence="4">
    <location>
        <begin position="209"/>
        <end position="310"/>
    </location>
</feature>
<dbReference type="InterPro" id="IPR018060">
    <property type="entry name" value="HTH_AraC"/>
</dbReference>
<sequence>METLLFESHDLGETEAFLSEHYATMRIQGDTERPATRVRRAILGQVSIDRLNLDYAMSYDVDPLGKVCLCTVSSGTIAQQVAGQDEEVFGPGDTVLFTPPDKPYKGEIRRSCYDIIMLDPALLAQVAGQELAEPIDLGGHRPVSKAAADNLVKTIAYLRGVLQDPELAGSPLIVSAASQLLAASVLTAFPDQAHADERDQTAAQPETVRRAAAFIDDHADAAITLADIAAAAKVGTRALQYGFRQHLDTTPMAYLRRVRLVAAHADLVAAQGEHTTVTAIATRWGFHHPGRFATTYQEVYGCPPSRTLHA</sequence>
<keyword evidence="3" id="KW-0804">Transcription</keyword>
<reference evidence="5" key="1">
    <citation type="submission" date="2021-03" db="EMBL/GenBank/DDBJ databases">
        <authorList>
            <person name="Kanchanasin P."/>
            <person name="Saeng-In P."/>
            <person name="Phongsopitanun W."/>
            <person name="Yuki M."/>
            <person name="Kudo T."/>
            <person name="Ohkuma M."/>
            <person name="Tanasupawat S."/>
        </authorList>
    </citation>
    <scope>NUCLEOTIDE SEQUENCE</scope>
    <source>
        <strain evidence="5">GKU 128</strain>
    </source>
</reference>
<evidence type="ECO:0000313" key="5">
    <source>
        <dbReference type="EMBL" id="MBO2453840.1"/>
    </source>
</evidence>
<keyword evidence="2" id="KW-0238">DNA-binding</keyword>
<dbReference type="PROSITE" id="PS01124">
    <property type="entry name" value="HTH_ARAC_FAMILY_2"/>
    <property type="match status" value="1"/>
</dbReference>
<dbReference type="SUPFAM" id="SSF46689">
    <property type="entry name" value="Homeodomain-like"/>
    <property type="match status" value="2"/>
</dbReference>
<dbReference type="Proteomes" id="UP000669179">
    <property type="component" value="Unassembled WGS sequence"/>
</dbReference>
<dbReference type="PANTHER" id="PTHR46796:SF12">
    <property type="entry name" value="HTH-TYPE DNA-BINDING TRANSCRIPTIONAL ACTIVATOR EUTR"/>
    <property type="match status" value="1"/>
</dbReference>
<proteinExistence type="predicted"/>
<dbReference type="Pfam" id="PF12833">
    <property type="entry name" value="HTH_18"/>
    <property type="match status" value="1"/>
</dbReference>
<protein>
    <submittedName>
        <fullName evidence="5">AraC family transcriptional regulator</fullName>
    </submittedName>
</protein>
<evidence type="ECO:0000256" key="1">
    <source>
        <dbReference type="ARBA" id="ARBA00023015"/>
    </source>
</evidence>
<evidence type="ECO:0000256" key="2">
    <source>
        <dbReference type="ARBA" id="ARBA00023125"/>
    </source>
</evidence>
<evidence type="ECO:0000259" key="4">
    <source>
        <dbReference type="PROSITE" id="PS01124"/>
    </source>
</evidence>
<dbReference type="InterPro" id="IPR050204">
    <property type="entry name" value="AraC_XylS_family_regulators"/>
</dbReference>
<organism evidence="5 6">
    <name type="scientific">Actinomadura barringtoniae</name>
    <dbReference type="NCBI Taxonomy" id="1427535"/>
    <lineage>
        <taxon>Bacteria</taxon>
        <taxon>Bacillati</taxon>
        <taxon>Actinomycetota</taxon>
        <taxon>Actinomycetes</taxon>
        <taxon>Streptosporangiales</taxon>
        <taxon>Thermomonosporaceae</taxon>
        <taxon>Actinomadura</taxon>
    </lineage>
</organism>
<dbReference type="AlphaFoldDB" id="A0A939PJK8"/>
<evidence type="ECO:0000256" key="3">
    <source>
        <dbReference type="ARBA" id="ARBA00023163"/>
    </source>
</evidence>
<dbReference type="GO" id="GO:0043565">
    <property type="term" value="F:sequence-specific DNA binding"/>
    <property type="evidence" value="ECO:0007669"/>
    <property type="project" value="InterPro"/>
</dbReference>
<accession>A0A939PJK8</accession>